<reference evidence="1 2" key="1">
    <citation type="submission" date="2023-05" db="EMBL/GenBank/DDBJ databases">
        <title>Sequencing and Assembly of Streptomyces sp. NP73.</title>
        <authorList>
            <person name="Konwar A.N."/>
            <person name="Saikia K."/>
            <person name="Thakur D."/>
        </authorList>
    </citation>
    <scope>NUCLEOTIDE SEQUENCE [LARGE SCALE GENOMIC DNA]</scope>
    <source>
        <strain evidence="1 2">NP73</strain>
    </source>
</reference>
<evidence type="ECO:0000313" key="1">
    <source>
        <dbReference type="EMBL" id="MDK9497488.1"/>
    </source>
</evidence>
<sequence length="254" mass="27074">MPFAELQVYRVEQADVTGGVCLVRCVGGTARAGQVYAAGESRLWLRGIERHGRSAESFGAGHTARVRLAGAVVALLSRGQVLTRVPPDGHGPAELEAWLATGPPLSDEPHPRTLRGLAVGGMQDDLLPDAARLRWGRLAVAAAYRCAAAEGASDLVRGIELAFVRGYLIREFGPGRGGDPAAACREALALVDLTPAEAAARARAWRELPRAEIVHLRHLKILLRWTAAARPHLVDGDPLAVALDAWSRVRPGLP</sequence>
<proteinExistence type="predicted"/>
<dbReference type="Proteomes" id="UP001223390">
    <property type="component" value="Unassembled WGS sequence"/>
</dbReference>
<evidence type="ECO:0008006" key="3">
    <source>
        <dbReference type="Google" id="ProtNLM"/>
    </source>
</evidence>
<gene>
    <name evidence="1" type="ORF">QEZ40_002425</name>
</gene>
<accession>A0ABT7GVL8</accession>
<protein>
    <recommendedName>
        <fullName evidence="3">Aminoglycoside phosphotransferase</fullName>
    </recommendedName>
</protein>
<name>A0ABT7GVL8_9ACTN</name>
<organism evidence="1 2">
    <name type="scientific">Streptomyces katrae</name>
    <dbReference type="NCBI Taxonomy" id="68223"/>
    <lineage>
        <taxon>Bacteria</taxon>
        <taxon>Bacillati</taxon>
        <taxon>Actinomycetota</taxon>
        <taxon>Actinomycetes</taxon>
        <taxon>Kitasatosporales</taxon>
        <taxon>Streptomycetaceae</taxon>
        <taxon>Streptomyces</taxon>
    </lineage>
</organism>
<dbReference type="EMBL" id="JASITI010000020">
    <property type="protein sequence ID" value="MDK9497488.1"/>
    <property type="molecule type" value="Genomic_DNA"/>
</dbReference>
<evidence type="ECO:0000313" key="2">
    <source>
        <dbReference type="Proteomes" id="UP001223390"/>
    </source>
</evidence>
<comment type="caution">
    <text evidence="1">The sequence shown here is derived from an EMBL/GenBank/DDBJ whole genome shotgun (WGS) entry which is preliminary data.</text>
</comment>
<keyword evidence="2" id="KW-1185">Reference proteome</keyword>
<dbReference type="RefSeq" id="WP_285343262.1">
    <property type="nucleotide sequence ID" value="NZ_JASITI010000020.1"/>
</dbReference>